<protein>
    <submittedName>
        <fullName evidence="1">(spotted green pufferfish) hypothetical protein</fullName>
    </submittedName>
</protein>
<accession>Q4RFV2</accession>
<dbReference type="AlphaFoldDB" id="Q4RFV2"/>
<gene>
    <name evidence="1" type="ORF">GSTENG00035164001</name>
</gene>
<organism evidence="1">
    <name type="scientific">Tetraodon nigroviridis</name>
    <name type="common">Spotted green pufferfish</name>
    <name type="synonym">Chelonodon nigroviridis</name>
    <dbReference type="NCBI Taxonomy" id="99883"/>
    <lineage>
        <taxon>Eukaryota</taxon>
        <taxon>Metazoa</taxon>
        <taxon>Chordata</taxon>
        <taxon>Craniata</taxon>
        <taxon>Vertebrata</taxon>
        <taxon>Euteleostomi</taxon>
        <taxon>Actinopterygii</taxon>
        <taxon>Neopterygii</taxon>
        <taxon>Teleostei</taxon>
        <taxon>Neoteleostei</taxon>
        <taxon>Acanthomorphata</taxon>
        <taxon>Eupercaria</taxon>
        <taxon>Tetraodontiformes</taxon>
        <taxon>Tetradontoidea</taxon>
        <taxon>Tetraodontidae</taxon>
        <taxon>Tetraodon</taxon>
    </lineage>
</organism>
<comment type="caution">
    <text evidence="1">The sequence shown here is derived from an EMBL/GenBank/DDBJ whole genome shotgun (WGS) entry which is preliminary data.</text>
</comment>
<reference evidence="1" key="2">
    <citation type="submission" date="2004-02" db="EMBL/GenBank/DDBJ databases">
        <authorList>
            <consortium name="Genoscope"/>
            <consortium name="Whitehead Institute Centre for Genome Research"/>
        </authorList>
    </citation>
    <scope>NUCLEOTIDE SEQUENCE</scope>
</reference>
<evidence type="ECO:0000313" key="1">
    <source>
        <dbReference type="EMBL" id="CAG12730.1"/>
    </source>
</evidence>
<dbReference type="EMBL" id="CAAE01015113">
    <property type="protein sequence ID" value="CAG12730.1"/>
    <property type="molecule type" value="Genomic_DNA"/>
</dbReference>
<reference evidence="1" key="1">
    <citation type="journal article" date="2004" name="Nature">
        <title>Genome duplication in the teleost fish Tetraodon nigroviridis reveals the early vertebrate proto-karyotype.</title>
        <authorList>
            <person name="Jaillon O."/>
            <person name="Aury J.-M."/>
            <person name="Brunet F."/>
            <person name="Petit J.-L."/>
            <person name="Stange-Thomann N."/>
            <person name="Mauceli E."/>
            <person name="Bouneau L."/>
            <person name="Fischer C."/>
            <person name="Ozouf-Costaz C."/>
            <person name="Bernot A."/>
            <person name="Nicaud S."/>
            <person name="Jaffe D."/>
            <person name="Fisher S."/>
            <person name="Lutfalla G."/>
            <person name="Dossat C."/>
            <person name="Segurens B."/>
            <person name="Dasilva C."/>
            <person name="Salanoubat M."/>
            <person name="Levy M."/>
            <person name="Boudet N."/>
            <person name="Castellano S."/>
            <person name="Anthouard V."/>
            <person name="Jubin C."/>
            <person name="Castelli V."/>
            <person name="Katinka M."/>
            <person name="Vacherie B."/>
            <person name="Biemont C."/>
            <person name="Skalli Z."/>
            <person name="Cattolico L."/>
            <person name="Poulain J."/>
            <person name="De Berardinis V."/>
            <person name="Cruaud C."/>
            <person name="Duprat S."/>
            <person name="Brottier P."/>
            <person name="Coutanceau J.-P."/>
            <person name="Gouzy J."/>
            <person name="Parra G."/>
            <person name="Lardier G."/>
            <person name="Chapple C."/>
            <person name="McKernan K.J."/>
            <person name="McEwan P."/>
            <person name="Bosak S."/>
            <person name="Kellis M."/>
            <person name="Volff J.-N."/>
            <person name="Guigo R."/>
            <person name="Zody M.C."/>
            <person name="Mesirov J."/>
            <person name="Lindblad-Toh K."/>
            <person name="Birren B."/>
            <person name="Nusbaum C."/>
            <person name="Kahn D."/>
            <person name="Robinson-Rechavi M."/>
            <person name="Laudet V."/>
            <person name="Schachter V."/>
            <person name="Quetier F."/>
            <person name="Saurin W."/>
            <person name="Scarpelli C."/>
            <person name="Wincker P."/>
            <person name="Lander E.S."/>
            <person name="Weissenbach J."/>
            <person name="Roest Crollius H."/>
        </authorList>
    </citation>
    <scope>NUCLEOTIDE SEQUENCE [LARGE SCALE GENOMIC DNA]</scope>
</reference>
<dbReference type="KEGG" id="tng:GSTEN00035164G001"/>
<sequence>MEVHWRTEDGGREGFALREIISVHFSILARISGVHMSVRPAVATWGPVLLLEDKSRGAQGRGRSGTGRK</sequence>
<name>Q4RFV2_TETNG</name>
<proteinExistence type="predicted"/>